<reference evidence="2 3" key="1">
    <citation type="submission" date="2016-11" db="EMBL/GenBank/DDBJ databases">
        <title>The macronuclear genome of Stentor coeruleus: a giant cell with tiny introns.</title>
        <authorList>
            <person name="Slabodnick M."/>
            <person name="Ruby J.G."/>
            <person name="Reiff S.B."/>
            <person name="Swart E.C."/>
            <person name="Gosai S."/>
            <person name="Prabakaran S."/>
            <person name="Witkowska E."/>
            <person name="Larue G.E."/>
            <person name="Fisher S."/>
            <person name="Freeman R.M."/>
            <person name="Gunawardena J."/>
            <person name="Chu W."/>
            <person name="Stover N.A."/>
            <person name="Gregory B.D."/>
            <person name="Nowacki M."/>
            <person name="Derisi J."/>
            <person name="Roy S.W."/>
            <person name="Marshall W.F."/>
            <person name="Sood P."/>
        </authorList>
    </citation>
    <scope>NUCLEOTIDE SEQUENCE [LARGE SCALE GENOMIC DNA]</scope>
    <source>
        <strain evidence="2">WM001</strain>
    </source>
</reference>
<name>A0A1R2CET9_9CILI</name>
<evidence type="ECO:0000256" key="1">
    <source>
        <dbReference type="SAM" id="Coils"/>
    </source>
</evidence>
<dbReference type="EMBL" id="MPUH01000174">
    <property type="protein sequence ID" value="OMJ87529.1"/>
    <property type="molecule type" value="Genomic_DNA"/>
</dbReference>
<gene>
    <name evidence="2" type="ORF">SteCoe_10703</name>
</gene>
<evidence type="ECO:0000313" key="3">
    <source>
        <dbReference type="Proteomes" id="UP000187209"/>
    </source>
</evidence>
<dbReference type="Proteomes" id="UP000187209">
    <property type="component" value="Unassembled WGS sequence"/>
</dbReference>
<accession>A0A1R2CET9</accession>
<organism evidence="2 3">
    <name type="scientific">Stentor coeruleus</name>
    <dbReference type="NCBI Taxonomy" id="5963"/>
    <lineage>
        <taxon>Eukaryota</taxon>
        <taxon>Sar</taxon>
        <taxon>Alveolata</taxon>
        <taxon>Ciliophora</taxon>
        <taxon>Postciliodesmatophora</taxon>
        <taxon>Heterotrichea</taxon>
        <taxon>Heterotrichida</taxon>
        <taxon>Stentoridae</taxon>
        <taxon>Stentor</taxon>
    </lineage>
</organism>
<dbReference type="AlphaFoldDB" id="A0A1R2CET9"/>
<dbReference type="OrthoDB" id="325131at2759"/>
<proteinExistence type="predicted"/>
<keyword evidence="3" id="KW-1185">Reference proteome</keyword>
<protein>
    <submittedName>
        <fullName evidence="2">Uncharacterized protein</fullName>
    </submittedName>
</protein>
<comment type="caution">
    <text evidence="2">The sequence shown here is derived from an EMBL/GenBank/DDBJ whole genome shotgun (WGS) entry which is preliminary data.</text>
</comment>
<feature type="coiled-coil region" evidence="1">
    <location>
        <begin position="126"/>
        <end position="189"/>
    </location>
</feature>
<keyword evidence="1" id="KW-0175">Coiled coil</keyword>
<feature type="coiled-coil region" evidence="1">
    <location>
        <begin position="43"/>
        <end position="98"/>
    </location>
</feature>
<evidence type="ECO:0000313" key="2">
    <source>
        <dbReference type="EMBL" id="OMJ87529.1"/>
    </source>
</evidence>
<sequence>MFEEDYTKNTALIRANLDIECLKDNLLAVKNNIIDQAGLLKVLELKNEQIKGLELENSKLTQEFIKLKEEQLNFPFKIEELQEEKQALLFTLQSKELIKEQLEFQSDINLERIQWKLEKKNLSSIISKKEKQIQTLKSLYEKLTRDNSKQKYTHTEDLDQKDLEIKKLHKSYKKKLKKKKLKLRKLEKLLLSKYLECNKCRNKCKTLKKVNKNK</sequence>